<organism evidence="7 8">
    <name type="scientific">Haloactinospora alba</name>
    <dbReference type="NCBI Taxonomy" id="405555"/>
    <lineage>
        <taxon>Bacteria</taxon>
        <taxon>Bacillati</taxon>
        <taxon>Actinomycetota</taxon>
        <taxon>Actinomycetes</taxon>
        <taxon>Streptosporangiales</taxon>
        <taxon>Nocardiopsidaceae</taxon>
        <taxon>Haloactinospora</taxon>
    </lineage>
</organism>
<evidence type="ECO:0000256" key="5">
    <source>
        <dbReference type="SAM" id="MobiDB-lite"/>
    </source>
</evidence>
<feature type="transmembrane region" description="Helical" evidence="6">
    <location>
        <begin position="328"/>
        <end position="353"/>
    </location>
</feature>
<evidence type="ECO:0000256" key="3">
    <source>
        <dbReference type="ARBA" id="ARBA00022989"/>
    </source>
</evidence>
<evidence type="ECO:0000256" key="4">
    <source>
        <dbReference type="ARBA" id="ARBA00023136"/>
    </source>
</evidence>
<feature type="transmembrane region" description="Helical" evidence="6">
    <location>
        <begin position="173"/>
        <end position="202"/>
    </location>
</feature>
<accession>A0A543NN52</accession>
<keyword evidence="2 6" id="KW-0812">Transmembrane</keyword>
<evidence type="ECO:0000256" key="6">
    <source>
        <dbReference type="SAM" id="Phobius"/>
    </source>
</evidence>
<feature type="transmembrane region" description="Helical" evidence="6">
    <location>
        <begin position="254"/>
        <end position="274"/>
    </location>
</feature>
<feature type="transmembrane region" description="Helical" evidence="6">
    <location>
        <begin position="286"/>
        <end position="308"/>
    </location>
</feature>
<evidence type="ECO:0000313" key="8">
    <source>
        <dbReference type="Proteomes" id="UP000317422"/>
    </source>
</evidence>
<dbReference type="InterPro" id="IPR023271">
    <property type="entry name" value="Aquaporin-like"/>
</dbReference>
<feature type="region of interest" description="Disordered" evidence="5">
    <location>
        <begin position="1"/>
        <end position="48"/>
    </location>
</feature>
<dbReference type="PANTHER" id="PTHR30520">
    <property type="entry name" value="FORMATE TRANSPORTER-RELATED"/>
    <property type="match status" value="1"/>
</dbReference>
<dbReference type="Gene3D" id="1.20.1080.10">
    <property type="entry name" value="Glycerol uptake facilitator protein"/>
    <property type="match status" value="1"/>
</dbReference>
<gene>
    <name evidence="7" type="ORF">FHX37_3265</name>
</gene>
<dbReference type="EMBL" id="VFQC01000001">
    <property type="protein sequence ID" value="TQN33260.1"/>
    <property type="molecule type" value="Genomic_DNA"/>
</dbReference>
<keyword evidence="4 6" id="KW-0472">Membrane</keyword>
<feature type="region of interest" description="Disordered" evidence="5">
    <location>
        <begin position="72"/>
        <end position="121"/>
    </location>
</feature>
<sequence>MVVPPRWTPGLHPRMESCPPIPAESRGRATAERGPYRPGGTIPLVPAPATSVTPHPWLRCVPAGERFATARGADAPRLLPGHSVERGVDHSMGTDDSGQRADGTDSKGRHPGIREDQVESALDTMVAGGRPRLYRTFPELLASGTIAGVEISLGVVAFLAVEQATGSKLLAGIAFGVGFVVLLLGNSELFTEGFLVPVAVVAAKEASVWRLLRFWLITLVGNLLGGWITMWMVITAFPDLTDTAVKTGKTFAEAPLDLGGFLLSVLAGSVMTLLTRMRIGTENDVARIVASFVVAFLVAGLGLFHSILDTLFLFGGIHADASYGYAQWLSFFGWTVVGNMLGGLGLTTFLRLVRSHERLYEWRKARRPVQG</sequence>
<dbReference type="Pfam" id="PF01226">
    <property type="entry name" value="Form_Nir_trans"/>
    <property type="match status" value="1"/>
</dbReference>
<evidence type="ECO:0000313" key="7">
    <source>
        <dbReference type="EMBL" id="TQN33260.1"/>
    </source>
</evidence>
<feature type="compositionally biased region" description="Basic and acidic residues" evidence="5">
    <location>
        <begin position="83"/>
        <end position="117"/>
    </location>
</feature>
<comment type="subcellular location">
    <subcellularLocation>
        <location evidence="1">Membrane</location>
        <topology evidence="1">Multi-pass membrane protein</topology>
    </subcellularLocation>
</comment>
<evidence type="ECO:0000256" key="2">
    <source>
        <dbReference type="ARBA" id="ARBA00022692"/>
    </source>
</evidence>
<proteinExistence type="predicted"/>
<dbReference type="Proteomes" id="UP000317422">
    <property type="component" value="Unassembled WGS sequence"/>
</dbReference>
<reference evidence="7 8" key="1">
    <citation type="submission" date="2019-06" db="EMBL/GenBank/DDBJ databases">
        <title>Sequencing the genomes of 1000 actinobacteria strains.</title>
        <authorList>
            <person name="Klenk H.-P."/>
        </authorList>
    </citation>
    <scope>NUCLEOTIDE SEQUENCE [LARGE SCALE GENOMIC DNA]</scope>
    <source>
        <strain evidence="7 8">DSM 45015</strain>
    </source>
</reference>
<feature type="compositionally biased region" description="Basic and acidic residues" evidence="5">
    <location>
        <begin position="25"/>
        <end position="35"/>
    </location>
</feature>
<evidence type="ECO:0000256" key="1">
    <source>
        <dbReference type="ARBA" id="ARBA00004141"/>
    </source>
</evidence>
<dbReference type="PANTHER" id="PTHR30520:SF2">
    <property type="entry name" value="INNER MEMBRANE PROTEIN YFDC"/>
    <property type="match status" value="1"/>
</dbReference>
<dbReference type="InterPro" id="IPR000292">
    <property type="entry name" value="For/NO2_transpt"/>
</dbReference>
<name>A0A543NN52_9ACTN</name>
<feature type="transmembrane region" description="Helical" evidence="6">
    <location>
        <begin position="214"/>
        <end position="234"/>
    </location>
</feature>
<keyword evidence="3 6" id="KW-1133">Transmembrane helix</keyword>
<dbReference type="AlphaFoldDB" id="A0A543NN52"/>
<dbReference type="GO" id="GO:0005886">
    <property type="term" value="C:plasma membrane"/>
    <property type="evidence" value="ECO:0007669"/>
    <property type="project" value="TreeGrafter"/>
</dbReference>
<dbReference type="GO" id="GO:0015499">
    <property type="term" value="F:formate transmembrane transporter activity"/>
    <property type="evidence" value="ECO:0007669"/>
    <property type="project" value="TreeGrafter"/>
</dbReference>
<feature type="transmembrane region" description="Helical" evidence="6">
    <location>
        <begin position="140"/>
        <end position="161"/>
    </location>
</feature>
<comment type="caution">
    <text evidence="7">The sequence shown here is derived from an EMBL/GenBank/DDBJ whole genome shotgun (WGS) entry which is preliminary data.</text>
</comment>
<protein>
    <submittedName>
        <fullName evidence="7">Formate/nitrite transporter FocA (FNT family)</fullName>
    </submittedName>
</protein>
<keyword evidence="8" id="KW-1185">Reference proteome</keyword>